<keyword evidence="10" id="KW-1185">Reference proteome</keyword>
<dbReference type="EMBL" id="AVPG01000016">
    <property type="protein sequence ID" value="KGX86090.1"/>
    <property type="molecule type" value="Genomic_DNA"/>
</dbReference>
<sequence length="666" mass="71561">MISRHMKQITLLLGCIALFGLLASVHLSQGQSSPGYIAFWQQLMNDEQQMNFLLYQRLPRFVIGCIAGAALAIAGMIMQTITKNPLASASTLGIHSGAYFFVVATTIFMPKISGAFPLLVTFSGGLVAALLVWLLVGKTLDPVRVALTGMIVSMLFASLTGALQLFYANEVSGLFLWGSGTLLQLDWSGVQFAWPWVVAFIIGALLISRKLDILLLDEETAIGLGEKVDRNKLIGWFVAIFLVSVTVAVVGPIGFIGIIAPHIVRLIGFHKHFSMIVANMIIGAMLLIMADILVRLVSQTSELPVGAMTALIGGPWLVYLAIQMGANRKASSSSAMLGGHDFFQRKGLAIVVASILAAGTVFVSLLFGGTSFTPITQIFHEMAHNLYVWDFRVPRVLVSFLVGMIMAAGGMIFQAVLRNPLADASVLGVTSGAGMMAMILLIVFPSLPFYFVPAGAIFGALLAMGIILTLTYRSGFQPVMLVLIGVCISAMFSAMIQILIVKAKLHVTQALTWISGSTYGSNWQEVIIALLTIVIFFPIIHYFTRTFNVLVFKDEVAIGLGVPTVKMRLTMIMMGVTLAGISAAIVGTIGFIGLLAPHAARRMVGSKHQYIFPVSVLLGGILLTISDFLGRYLLAPNDIPAGLMVSLVGAPYLLYLLKKAGKVSVR</sequence>
<protein>
    <submittedName>
        <fullName evidence="9">Iron ABC transporter permease</fullName>
    </submittedName>
</protein>
<evidence type="ECO:0000256" key="6">
    <source>
        <dbReference type="ARBA" id="ARBA00022989"/>
    </source>
</evidence>
<keyword evidence="3" id="KW-0813">Transport</keyword>
<dbReference type="Gene3D" id="1.10.3470.10">
    <property type="entry name" value="ABC transporter involved in vitamin B12 uptake, BtuC"/>
    <property type="match status" value="2"/>
</dbReference>
<dbReference type="CDD" id="cd06550">
    <property type="entry name" value="TM_ABC_iron-siderophores_like"/>
    <property type="match status" value="2"/>
</dbReference>
<dbReference type="AlphaFoldDB" id="A0A0A5G4T8"/>
<proteinExistence type="inferred from homology"/>
<feature type="transmembrane region" description="Helical" evidence="8">
    <location>
        <begin position="425"/>
        <end position="444"/>
    </location>
</feature>
<evidence type="ECO:0000256" key="3">
    <source>
        <dbReference type="ARBA" id="ARBA00022448"/>
    </source>
</evidence>
<comment type="caution">
    <text evidence="9">The sequence shown here is derived from an EMBL/GenBank/DDBJ whole genome shotgun (WGS) entry which is preliminary data.</text>
</comment>
<dbReference type="GO" id="GO:0005886">
    <property type="term" value="C:plasma membrane"/>
    <property type="evidence" value="ECO:0007669"/>
    <property type="project" value="UniProtKB-SubCell"/>
</dbReference>
<dbReference type="Proteomes" id="UP000030401">
    <property type="component" value="Unassembled WGS sequence"/>
</dbReference>
<feature type="transmembrane region" description="Helical" evidence="8">
    <location>
        <begin position="610"/>
        <end position="633"/>
    </location>
</feature>
<dbReference type="RefSeq" id="WP_036834771.1">
    <property type="nucleotide sequence ID" value="NZ_AVPG01000016.1"/>
</dbReference>
<evidence type="ECO:0000256" key="5">
    <source>
        <dbReference type="ARBA" id="ARBA00022692"/>
    </source>
</evidence>
<feature type="transmembrane region" description="Helical" evidence="8">
    <location>
        <begin position="639"/>
        <end position="657"/>
    </location>
</feature>
<feature type="transmembrane region" description="Helical" evidence="8">
    <location>
        <begin position="54"/>
        <end position="74"/>
    </location>
</feature>
<feature type="transmembrane region" description="Helical" evidence="8">
    <location>
        <begin position="572"/>
        <end position="598"/>
    </location>
</feature>
<gene>
    <name evidence="9" type="ORF">N784_05880</name>
</gene>
<feature type="transmembrane region" description="Helical" evidence="8">
    <location>
        <begin position="187"/>
        <end position="207"/>
    </location>
</feature>
<feature type="transmembrane region" description="Helical" evidence="8">
    <location>
        <begin position="272"/>
        <end position="293"/>
    </location>
</feature>
<keyword evidence="6 8" id="KW-1133">Transmembrane helix</keyword>
<feature type="transmembrane region" description="Helical" evidence="8">
    <location>
        <begin position="346"/>
        <end position="372"/>
    </location>
</feature>
<comment type="subcellular location">
    <subcellularLocation>
        <location evidence="1">Cell membrane</location>
        <topology evidence="1">Multi-pass membrane protein</topology>
    </subcellularLocation>
</comment>
<dbReference type="eggNOG" id="COG0609">
    <property type="taxonomic scope" value="Bacteria"/>
</dbReference>
<evidence type="ECO:0000256" key="8">
    <source>
        <dbReference type="SAM" id="Phobius"/>
    </source>
</evidence>
<dbReference type="PANTHER" id="PTHR30472:SF25">
    <property type="entry name" value="ABC TRANSPORTER PERMEASE PROTEIN MJ0876-RELATED"/>
    <property type="match status" value="1"/>
</dbReference>
<reference evidence="9 10" key="1">
    <citation type="submission" date="2013-08" db="EMBL/GenBank/DDBJ databases">
        <authorList>
            <person name="Huang J."/>
            <person name="Wang G."/>
        </authorList>
    </citation>
    <scope>NUCLEOTIDE SEQUENCE [LARGE SCALE GENOMIC DNA]</scope>
    <source>
        <strain evidence="9 10">JSM 072002</strain>
    </source>
</reference>
<name>A0A0A5G4T8_9BACI</name>
<evidence type="ECO:0000256" key="2">
    <source>
        <dbReference type="ARBA" id="ARBA00007935"/>
    </source>
</evidence>
<evidence type="ECO:0000313" key="9">
    <source>
        <dbReference type="EMBL" id="KGX86090.1"/>
    </source>
</evidence>
<dbReference type="GO" id="GO:0022857">
    <property type="term" value="F:transmembrane transporter activity"/>
    <property type="evidence" value="ECO:0007669"/>
    <property type="project" value="InterPro"/>
</dbReference>
<feature type="transmembrane region" description="Helical" evidence="8">
    <location>
        <begin position="143"/>
        <end position="167"/>
    </location>
</feature>
<dbReference type="Pfam" id="PF01032">
    <property type="entry name" value="FecCD"/>
    <property type="match status" value="2"/>
</dbReference>
<dbReference type="STRING" id="1385512.N784_05880"/>
<accession>A0A0A5G4T8</accession>
<keyword evidence="4" id="KW-1003">Cell membrane</keyword>
<dbReference type="SUPFAM" id="SSF81345">
    <property type="entry name" value="ABC transporter involved in vitamin B12 uptake, BtuC"/>
    <property type="match status" value="2"/>
</dbReference>
<feature type="transmembrane region" description="Helical" evidence="8">
    <location>
        <begin position="305"/>
        <end position="326"/>
    </location>
</feature>
<evidence type="ECO:0000313" key="10">
    <source>
        <dbReference type="Proteomes" id="UP000030401"/>
    </source>
</evidence>
<feature type="transmembrane region" description="Helical" evidence="8">
    <location>
        <begin position="451"/>
        <end position="472"/>
    </location>
</feature>
<keyword evidence="5 8" id="KW-0812">Transmembrane</keyword>
<evidence type="ECO:0000256" key="7">
    <source>
        <dbReference type="ARBA" id="ARBA00023136"/>
    </source>
</evidence>
<keyword evidence="7 8" id="KW-0472">Membrane</keyword>
<dbReference type="FunFam" id="1.10.3470.10:FF:000001">
    <property type="entry name" value="Vitamin B12 ABC transporter permease BtuC"/>
    <property type="match status" value="1"/>
</dbReference>
<dbReference type="InterPro" id="IPR000522">
    <property type="entry name" value="ABC_transptr_permease_BtuC"/>
</dbReference>
<feature type="transmembrane region" description="Helical" evidence="8">
    <location>
        <begin position="233"/>
        <end position="260"/>
    </location>
</feature>
<dbReference type="InterPro" id="IPR037294">
    <property type="entry name" value="ABC_BtuC-like"/>
</dbReference>
<feature type="transmembrane region" description="Helical" evidence="8">
    <location>
        <begin position="478"/>
        <end position="501"/>
    </location>
</feature>
<feature type="transmembrane region" description="Helical" evidence="8">
    <location>
        <begin position="86"/>
        <end position="109"/>
    </location>
</feature>
<organism evidence="9 10">
    <name type="scientific">Pontibacillus litoralis JSM 072002</name>
    <dbReference type="NCBI Taxonomy" id="1385512"/>
    <lineage>
        <taxon>Bacteria</taxon>
        <taxon>Bacillati</taxon>
        <taxon>Bacillota</taxon>
        <taxon>Bacilli</taxon>
        <taxon>Bacillales</taxon>
        <taxon>Bacillaceae</taxon>
        <taxon>Pontibacillus</taxon>
    </lineage>
</organism>
<evidence type="ECO:0000256" key="1">
    <source>
        <dbReference type="ARBA" id="ARBA00004651"/>
    </source>
</evidence>
<feature type="transmembrane region" description="Helical" evidence="8">
    <location>
        <begin position="393"/>
        <end position="413"/>
    </location>
</feature>
<feature type="transmembrane region" description="Helical" evidence="8">
    <location>
        <begin position="522"/>
        <end position="543"/>
    </location>
</feature>
<evidence type="ECO:0000256" key="4">
    <source>
        <dbReference type="ARBA" id="ARBA00022475"/>
    </source>
</evidence>
<dbReference type="PANTHER" id="PTHR30472">
    <property type="entry name" value="FERRIC ENTEROBACTIN TRANSPORT SYSTEM PERMEASE PROTEIN"/>
    <property type="match status" value="1"/>
</dbReference>
<dbReference type="GO" id="GO:0033214">
    <property type="term" value="P:siderophore-iron import into cell"/>
    <property type="evidence" value="ECO:0007669"/>
    <property type="project" value="TreeGrafter"/>
</dbReference>
<feature type="transmembrane region" description="Helical" evidence="8">
    <location>
        <begin position="115"/>
        <end position="136"/>
    </location>
</feature>
<comment type="similarity">
    <text evidence="2">Belongs to the binding-protein-dependent transport system permease family. FecCD subfamily.</text>
</comment>